<evidence type="ECO:0000313" key="2">
    <source>
        <dbReference type="EMBL" id="GJE87500.1"/>
    </source>
</evidence>
<proteinExistence type="predicted"/>
<feature type="region of interest" description="Disordered" evidence="1">
    <location>
        <begin position="1"/>
        <end position="129"/>
    </location>
</feature>
<organism evidence="2 3">
    <name type="scientific">Phanerochaete sordida</name>
    <dbReference type="NCBI Taxonomy" id="48140"/>
    <lineage>
        <taxon>Eukaryota</taxon>
        <taxon>Fungi</taxon>
        <taxon>Dikarya</taxon>
        <taxon>Basidiomycota</taxon>
        <taxon>Agaricomycotina</taxon>
        <taxon>Agaricomycetes</taxon>
        <taxon>Polyporales</taxon>
        <taxon>Phanerochaetaceae</taxon>
        <taxon>Phanerochaete</taxon>
    </lineage>
</organism>
<sequence>MQPLLANYGSAAPGQAIYMTPEGSSVQEGSISTASAPAPLPRSEKGRRRQADAEQAQQAASSSFATARVVQPAQRREEDAGVRVDVPVEDDLDDSMTLPPAYNDIRHSSGGPAISLDRLVLQPIPSRQE</sequence>
<feature type="compositionally biased region" description="Low complexity" evidence="1">
    <location>
        <begin position="53"/>
        <end position="68"/>
    </location>
</feature>
<reference evidence="2 3" key="1">
    <citation type="submission" date="2021-08" db="EMBL/GenBank/DDBJ databases">
        <title>Draft Genome Sequence of Phanerochaete sordida strain YK-624.</title>
        <authorList>
            <person name="Mori T."/>
            <person name="Dohra H."/>
            <person name="Suzuki T."/>
            <person name="Kawagishi H."/>
            <person name="Hirai H."/>
        </authorList>
    </citation>
    <scope>NUCLEOTIDE SEQUENCE [LARGE SCALE GENOMIC DNA]</scope>
    <source>
        <strain evidence="2 3">YK-624</strain>
    </source>
</reference>
<keyword evidence="3" id="KW-1185">Reference proteome</keyword>
<protein>
    <submittedName>
        <fullName evidence="2">Uncharacterized protein</fullName>
    </submittedName>
</protein>
<evidence type="ECO:0000313" key="3">
    <source>
        <dbReference type="Proteomes" id="UP000703269"/>
    </source>
</evidence>
<accession>A0A9P3G434</accession>
<name>A0A9P3G434_9APHY</name>
<dbReference type="AlphaFoldDB" id="A0A9P3G434"/>
<gene>
    <name evidence="2" type="ORF">PsYK624_035830</name>
</gene>
<feature type="compositionally biased region" description="Polar residues" evidence="1">
    <location>
        <begin position="22"/>
        <end position="35"/>
    </location>
</feature>
<evidence type="ECO:0000256" key="1">
    <source>
        <dbReference type="SAM" id="MobiDB-lite"/>
    </source>
</evidence>
<comment type="caution">
    <text evidence="2">The sequence shown here is derived from an EMBL/GenBank/DDBJ whole genome shotgun (WGS) entry which is preliminary data.</text>
</comment>
<dbReference type="Proteomes" id="UP000703269">
    <property type="component" value="Unassembled WGS sequence"/>
</dbReference>
<dbReference type="EMBL" id="BPQB01000006">
    <property type="protein sequence ID" value="GJE87500.1"/>
    <property type="molecule type" value="Genomic_DNA"/>
</dbReference>